<evidence type="ECO:0000313" key="7">
    <source>
        <dbReference type="EMBL" id="MBM7415780.1"/>
    </source>
</evidence>
<organism evidence="7 8">
    <name type="scientific">Rhodococcoides corynebacterioides</name>
    <dbReference type="NCBI Taxonomy" id="53972"/>
    <lineage>
        <taxon>Bacteria</taxon>
        <taxon>Bacillati</taxon>
        <taxon>Actinomycetota</taxon>
        <taxon>Actinomycetes</taxon>
        <taxon>Mycobacteriales</taxon>
        <taxon>Nocardiaceae</taxon>
        <taxon>Rhodococcoides</taxon>
    </lineage>
</organism>
<evidence type="ECO:0000256" key="5">
    <source>
        <dbReference type="SAM" id="Phobius"/>
    </source>
</evidence>
<keyword evidence="2 5" id="KW-0812">Transmembrane</keyword>
<dbReference type="Pfam" id="PF07291">
    <property type="entry name" value="MauE"/>
    <property type="match status" value="1"/>
</dbReference>
<feature type="transmembrane region" description="Helical" evidence="5">
    <location>
        <begin position="55"/>
        <end position="85"/>
    </location>
</feature>
<comment type="subcellular location">
    <subcellularLocation>
        <location evidence="1">Membrane</location>
        <topology evidence="1">Multi-pass membrane protein</topology>
    </subcellularLocation>
</comment>
<keyword evidence="3 5" id="KW-1133">Transmembrane helix</keyword>
<evidence type="ECO:0000256" key="3">
    <source>
        <dbReference type="ARBA" id="ARBA00022989"/>
    </source>
</evidence>
<accession>A0ABS2KV04</accession>
<feature type="transmembrane region" description="Helical" evidence="5">
    <location>
        <begin position="143"/>
        <end position="162"/>
    </location>
</feature>
<feature type="transmembrane region" description="Helical" evidence="5">
    <location>
        <begin position="118"/>
        <end position="137"/>
    </location>
</feature>
<keyword evidence="8" id="KW-1185">Reference proteome</keyword>
<gene>
    <name evidence="7" type="ORF">JOE42_002513</name>
</gene>
<dbReference type="EMBL" id="JAFBBK010000001">
    <property type="protein sequence ID" value="MBM7415780.1"/>
    <property type="molecule type" value="Genomic_DNA"/>
</dbReference>
<dbReference type="InterPro" id="IPR009908">
    <property type="entry name" value="Methylamine_util_MauE"/>
</dbReference>
<evidence type="ECO:0000256" key="2">
    <source>
        <dbReference type="ARBA" id="ARBA00022692"/>
    </source>
</evidence>
<proteinExistence type="predicted"/>
<reference evidence="7 8" key="1">
    <citation type="submission" date="2021-01" db="EMBL/GenBank/DDBJ databases">
        <title>Genomics of switchgrass bacterial isolates.</title>
        <authorList>
            <person name="Shade A."/>
        </authorList>
    </citation>
    <scope>NUCLEOTIDE SEQUENCE [LARGE SCALE GENOMIC DNA]</scope>
    <source>
        <strain evidence="7 8">PvP111</strain>
    </source>
</reference>
<keyword evidence="4 5" id="KW-0472">Membrane</keyword>
<name>A0ABS2KV04_9NOCA</name>
<sequence>MLWAAISSLVGGILLVAGVPKLNDGGRTVRAVRGFRLLPEALVSPVGRALPAVEVIVGAALVFGVAPLVSGSAAIVLFASFAVGLTVNLLRGRRDLDCGCFAFAAGTDEIPHIGWWHVARAAMLTLLSAAVVLAPTVTTVDRIAGTGIGLFVVATACVAVYARSVMSFGRRPIDDYLTNAAIEYRAGSSISRY</sequence>
<dbReference type="RefSeq" id="WP_204868758.1">
    <property type="nucleotide sequence ID" value="NZ_JAFBBK010000001.1"/>
</dbReference>
<evidence type="ECO:0000259" key="6">
    <source>
        <dbReference type="Pfam" id="PF07291"/>
    </source>
</evidence>
<evidence type="ECO:0000313" key="8">
    <source>
        <dbReference type="Proteomes" id="UP000703038"/>
    </source>
</evidence>
<evidence type="ECO:0000256" key="1">
    <source>
        <dbReference type="ARBA" id="ARBA00004141"/>
    </source>
</evidence>
<protein>
    <submittedName>
        <fullName evidence="7">Membrane protein YphA (DoxX/SURF4 family)</fullName>
    </submittedName>
</protein>
<comment type="caution">
    <text evidence="7">The sequence shown here is derived from an EMBL/GenBank/DDBJ whole genome shotgun (WGS) entry which is preliminary data.</text>
</comment>
<dbReference type="Proteomes" id="UP000703038">
    <property type="component" value="Unassembled WGS sequence"/>
</dbReference>
<evidence type="ECO:0000256" key="4">
    <source>
        <dbReference type="ARBA" id="ARBA00023136"/>
    </source>
</evidence>
<feature type="domain" description="Methylamine utilisation protein MauE" evidence="6">
    <location>
        <begin position="2"/>
        <end position="133"/>
    </location>
</feature>